<evidence type="ECO:0008006" key="3">
    <source>
        <dbReference type="Google" id="ProtNLM"/>
    </source>
</evidence>
<sequence>MQGEILQEEPKEKTAEKKDAFAKYTAKDSVFSTLFQDKKYLIQLYRALHPEDMETTEDALMDITIRNVLTNGIYNDLAFRVGDKVMFLVEHQSSWTMNIIIRVLMYLVQIYHDYFEEQDADLYGSKKVHVPEPELYMIFTGERASRPETISLSKEFFGGKECAIEVKVKVLYGDKGNDIISQYVAFTKVYNEQVKQYGRSREAVTETIRICKDRDVLRKFLAGREKEVISIMMALFDEEKIMRTHIASERREAAKEAVRGGVENMLKLGKMSAEEIAGCFPELSVEDIREIEKGLLQTI</sequence>
<dbReference type="RefSeq" id="WP_162206135.1">
    <property type="nucleotide sequence ID" value="NZ_VIRB01000168.1"/>
</dbReference>
<protein>
    <recommendedName>
        <fullName evidence="3">Transposase (putative) YhgA-like domain-containing protein</fullName>
    </recommendedName>
</protein>
<gene>
    <name evidence="1" type="ORF">FMM80_29805</name>
</gene>
<proteinExistence type="predicted"/>
<evidence type="ECO:0000313" key="1">
    <source>
        <dbReference type="EMBL" id="NDO72594.1"/>
    </source>
</evidence>
<evidence type="ECO:0000313" key="2">
    <source>
        <dbReference type="Proteomes" id="UP000474104"/>
    </source>
</evidence>
<name>A0A9X5H984_9FIRM</name>
<reference evidence="1 2" key="1">
    <citation type="submission" date="2019-07" db="EMBL/GenBank/DDBJ databases">
        <title>Draft genome sequences of 15 bacterial species constituting the stable defined intestinal microbiota of the GM15 gnotobiotic mouse model.</title>
        <authorList>
            <person name="Elie C."/>
            <person name="Mathieu A."/>
            <person name="Saliou A."/>
            <person name="Darnaud M."/>
            <person name="Leulier F."/>
            <person name="Tamellini A."/>
        </authorList>
    </citation>
    <scope>NUCLEOTIDE SEQUENCE [LARGE SCALE GENOMIC DNA]</scope>
    <source>
        <strain evidence="2">ASF 502</strain>
    </source>
</reference>
<dbReference type="AlphaFoldDB" id="A0A9X5H984"/>
<comment type="caution">
    <text evidence="1">The sequence shown here is derived from an EMBL/GenBank/DDBJ whole genome shotgun (WGS) entry which is preliminary data.</text>
</comment>
<accession>A0A9X5H984</accession>
<organism evidence="1 2">
    <name type="scientific">Schaedlerella arabinosiphila</name>
    <dbReference type="NCBI Taxonomy" id="2044587"/>
    <lineage>
        <taxon>Bacteria</taxon>
        <taxon>Bacillati</taxon>
        <taxon>Bacillota</taxon>
        <taxon>Clostridia</taxon>
        <taxon>Lachnospirales</taxon>
        <taxon>Lachnospiraceae</taxon>
        <taxon>Schaedlerella</taxon>
    </lineage>
</organism>
<dbReference type="Proteomes" id="UP000474104">
    <property type="component" value="Unassembled WGS sequence"/>
</dbReference>
<dbReference type="EMBL" id="VIRB01000168">
    <property type="protein sequence ID" value="NDO72594.1"/>
    <property type="molecule type" value="Genomic_DNA"/>
</dbReference>